<proteinExistence type="predicted"/>
<keyword evidence="1" id="KW-0812">Transmembrane</keyword>
<protein>
    <submittedName>
        <fullName evidence="2">Uncharacterized protein</fullName>
    </submittedName>
</protein>
<feature type="transmembrane region" description="Helical" evidence="1">
    <location>
        <begin position="6"/>
        <end position="27"/>
    </location>
</feature>
<name>A0A0D9AKQ0_STUST</name>
<dbReference type="Proteomes" id="UP000032487">
    <property type="component" value="Unassembled WGS sequence"/>
</dbReference>
<keyword evidence="1" id="KW-1133">Transmembrane helix</keyword>
<keyword evidence="1" id="KW-0472">Membrane</keyword>
<organism evidence="2 3">
    <name type="scientific">Stutzerimonas stutzeri</name>
    <name type="common">Pseudomonas stutzeri</name>
    <dbReference type="NCBI Taxonomy" id="316"/>
    <lineage>
        <taxon>Bacteria</taxon>
        <taxon>Pseudomonadati</taxon>
        <taxon>Pseudomonadota</taxon>
        <taxon>Gammaproteobacteria</taxon>
        <taxon>Pseudomonadales</taxon>
        <taxon>Pseudomonadaceae</taxon>
        <taxon>Stutzerimonas</taxon>
    </lineage>
</organism>
<dbReference type="AlphaFoldDB" id="A0A0D9AKQ0"/>
<comment type="caution">
    <text evidence="2">The sequence shown here is derived from an EMBL/GenBank/DDBJ whole genome shotgun (WGS) entry which is preliminary data.</text>
</comment>
<gene>
    <name evidence="2" type="ORF">UF78_12365</name>
</gene>
<evidence type="ECO:0000313" key="3">
    <source>
        <dbReference type="Proteomes" id="UP000032487"/>
    </source>
</evidence>
<sequence length="61" mass="6693">MIAPALVILLMVVGWSAAALAMLWGMLRIARYHHRPSHDASQERRIRAVTAKSGINVSLNA</sequence>
<dbReference type="OrthoDB" id="6897608at2"/>
<evidence type="ECO:0000256" key="1">
    <source>
        <dbReference type="SAM" id="Phobius"/>
    </source>
</evidence>
<dbReference type="PATRIC" id="fig|316.101.peg.1838"/>
<dbReference type="EMBL" id="JYHV01000020">
    <property type="protein sequence ID" value="KJH81625.1"/>
    <property type="molecule type" value="Genomic_DNA"/>
</dbReference>
<evidence type="ECO:0000313" key="2">
    <source>
        <dbReference type="EMBL" id="KJH81625.1"/>
    </source>
</evidence>
<reference evidence="2 3" key="1">
    <citation type="submission" date="2015-02" db="EMBL/GenBank/DDBJ databases">
        <title>Draft genome sequence of Pseudomonas stutzeri NT0128 isolated from wheat (Triticum turgidum) rhizosphere.</title>
        <authorList>
            <person name="Tovi N."/>
            <person name="Frenk S."/>
            <person name="Hadar Y."/>
            <person name="Minz D."/>
        </authorList>
    </citation>
    <scope>NUCLEOTIDE SEQUENCE [LARGE SCALE GENOMIC DNA]</scope>
    <source>
        <strain evidence="2 3">NT0128</strain>
    </source>
</reference>
<accession>A0A0D9AKQ0</accession>
<dbReference type="RefSeq" id="WP_052679325.1">
    <property type="nucleotide sequence ID" value="NZ_JYHV01000020.1"/>
</dbReference>